<dbReference type="EMBL" id="MVGT01001604">
    <property type="protein sequence ID" value="OVA11607.1"/>
    <property type="molecule type" value="Genomic_DNA"/>
</dbReference>
<dbReference type="PROSITE" id="PS50011">
    <property type="entry name" value="PROTEIN_KINASE_DOM"/>
    <property type="match status" value="1"/>
</dbReference>
<dbReference type="SMART" id="SM00220">
    <property type="entry name" value="S_TKc"/>
    <property type="match status" value="1"/>
</dbReference>
<feature type="domain" description="Protein kinase" evidence="3">
    <location>
        <begin position="1"/>
        <end position="254"/>
    </location>
</feature>
<dbReference type="STRING" id="56857.A0A200QME1"/>
<dbReference type="OMA" id="MNDNEGI"/>
<dbReference type="GO" id="GO:0005524">
    <property type="term" value="F:ATP binding"/>
    <property type="evidence" value="ECO:0007669"/>
    <property type="project" value="UniProtKB-KW"/>
</dbReference>
<dbReference type="InParanoid" id="A0A200QME1"/>
<evidence type="ECO:0000256" key="1">
    <source>
        <dbReference type="ARBA" id="ARBA00022741"/>
    </source>
</evidence>
<keyword evidence="2" id="KW-0067">ATP-binding</keyword>
<protein>
    <submittedName>
        <fullName evidence="4">Protein kinase domain</fullName>
    </submittedName>
</protein>
<accession>A0A200QME1</accession>
<sequence>MKLKEKFFQQNGGLMLKQLLNEREEAIESGSSREVRRPTTTIYNAEELSKATNNYHESRILGRGAAEVAGALAYLHADASIPIIHRDVKSSNILLDDDYKAKVADFGASRLVPIDQAQLSTIVQGTLGYLDPEYLLTSQLTEKSDVYSFGVLLAELLTGKMVVSYMRLEEERNLANYFLASMKDDRLYVILDDSLVMNDNEGISTERRQQIEEVAQLTMTCLRMQGENRPTMKEVSIVLDGLMRRSCKKQHWVLDAEAKNNEEEEKVALLEAVQLDSYSQSSITTVGESKAMPLLEIEIGGR</sequence>
<evidence type="ECO:0000313" key="4">
    <source>
        <dbReference type="EMBL" id="OVA11607.1"/>
    </source>
</evidence>
<dbReference type="PROSITE" id="PS00108">
    <property type="entry name" value="PROTEIN_KINASE_ST"/>
    <property type="match status" value="1"/>
</dbReference>
<dbReference type="SUPFAM" id="SSF56112">
    <property type="entry name" value="Protein kinase-like (PK-like)"/>
    <property type="match status" value="1"/>
</dbReference>
<reference evidence="4 5" key="1">
    <citation type="journal article" date="2017" name="Mol. Plant">
        <title>The Genome of Medicinal Plant Macleaya cordata Provides New Insights into Benzylisoquinoline Alkaloids Metabolism.</title>
        <authorList>
            <person name="Liu X."/>
            <person name="Liu Y."/>
            <person name="Huang P."/>
            <person name="Ma Y."/>
            <person name="Qing Z."/>
            <person name="Tang Q."/>
            <person name="Cao H."/>
            <person name="Cheng P."/>
            <person name="Zheng Y."/>
            <person name="Yuan Z."/>
            <person name="Zhou Y."/>
            <person name="Liu J."/>
            <person name="Tang Z."/>
            <person name="Zhuo Y."/>
            <person name="Zhang Y."/>
            <person name="Yu L."/>
            <person name="Huang J."/>
            <person name="Yang P."/>
            <person name="Peng Q."/>
            <person name="Zhang J."/>
            <person name="Jiang W."/>
            <person name="Zhang Z."/>
            <person name="Lin K."/>
            <person name="Ro D.K."/>
            <person name="Chen X."/>
            <person name="Xiong X."/>
            <person name="Shang Y."/>
            <person name="Huang S."/>
            <person name="Zeng J."/>
        </authorList>
    </citation>
    <scope>NUCLEOTIDE SEQUENCE [LARGE SCALE GENOMIC DNA]</scope>
    <source>
        <strain evidence="5">cv. BLH2017</strain>
        <tissue evidence="4">Root</tissue>
    </source>
</reference>
<dbReference type="PANTHER" id="PTHR27005:SF468">
    <property type="entry name" value="OS01G0310500 PROTEIN"/>
    <property type="match status" value="1"/>
</dbReference>
<dbReference type="InterPro" id="IPR011009">
    <property type="entry name" value="Kinase-like_dom_sf"/>
</dbReference>
<evidence type="ECO:0000256" key="2">
    <source>
        <dbReference type="ARBA" id="ARBA00022840"/>
    </source>
</evidence>
<dbReference type="InterPro" id="IPR000719">
    <property type="entry name" value="Prot_kinase_dom"/>
</dbReference>
<dbReference type="OrthoDB" id="996858at2759"/>
<evidence type="ECO:0000259" key="3">
    <source>
        <dbReference type="PROSITE" id="PS50011"/>
    </source>
</evidence>
<name>A0A200QME1_MACCD</name>
<dbReference type="InterPro" id="IPR045274">
    <property type="entry name" value="WAK-like"/>
</dbReference>
<dbReference type="Proteomes" id="UP000195402">
    <property type="component" value="Unassembled WGS sequence"/>
</dbReference>
<dbReference type="GO" id="GO:0004674">
    <property type="term" value="F:protein serine/threonine kinase activity"/>
    <property type="evidence" value="ECO:0007669"/>
    <property type="project" value="TreeGrafter"/>
</dbReference>
<dbReference type="PANTHER" id="PTHR27005">
    <property type="entry name" value="WALL-ASSOCIATED RECEPTOR KINASE-LIKE 21"/>
    <property type="match status" value="1"/>
</dbReference>
<dbReference type="AlphaFoldDB" id="A0A200QME1"/>
<dbReference type="InterPro" id="IPR008271">
    <property type="entry name" value="Ser/Thr_kinase_AS"/>
</dbReference>
<proteinExistence type="predicted"/>
<comment type="caution">
    <text evidence="4">The sequence shown here is derived from an EMBL/GenBank/DDBJ whole genome shotgun (WGS) entry which is preliminary data.</text>
</comment>
<dbReference type="Gene3D" id="1.10.510.10">
    <property type="entry name" value="Transferase(Phosphotransferase) domain 1"/>
    <property type="match status" value="1"/>
</dbReference>
<organism evidence="4 5">
    <name type="scientific">Macleaya cordata</name>
    <name type="common">Five-seeded plume-poppy</name>
    <name type="synonym">Bocconia cordata</name>
    <dbReference type="NCBI Taxonomy" id="56857"/>
    <lineage>
        <taxon>Eukaryota</taxon>
        <taxon>Viridiplantae</taxon>
        <taxon>Streptophyta</taxon>
        <taxon>Embryophyta</taxon>
        <taxon>Tracheophyta</taxon>
        <taxon>Spermatophyta</taxon>
        <taxon>Magnoliopsida</taxon>
        <taxon>Ranunculales</taxon>
        <taxon>Papaveraceae</taxon>
        <taxon>Papaveroideae</taxon>
        <taxon>Macleaya</taxon>
    </lineage>
</organism>
<keyword evidence="4" id="KW-0418">Kinase</keyword>
<keyword evidence="4" id="KW-0808">Transferase</keyword>
<evidence type="ECO:0000313" key="5">
    <source>
        <dbReference type="Proteomes" id="UP000195402"/>
    </source>
</evidence>
<keyword evidence="1" id="KW-0547">Nucleotide-binding</keyword>
<dbReference type="GO" id="GO:0005886">
    <property type="term" value="C:plasma membrane"/>
    <property type="evidence" value="ECO:0007669"/>
    <property type="project" value="TreeGrafter"/>
</dbReference>
<keyword evidence="5" id="KW-1185">Reference proteome</keyword>
<dbReference type="FunFam" id="1.10.510.10:FF:000084">
    <property type="entry name" value="Wall-associated receptor kinase 2"/>
    <property type="match status" value="1"/>
</dbReference>
<dbReference type="GO" id="GO:0007166">
    <property type="term" value="P:cell surface receptor signaling pathway"/>
    <property type="evidence" value="ECO:0007669"/>
    <property type="project" value="InterPro"/>
</dbReference>
<gene>
    <name evidence="4" type="ORF">BVC80_963g11</name>
</gene>
<dbReference type="Pfam" id="PF00069">
    <property type="entry name" value="Pkinase"/>
    <property type="match status" value="1"/>
</dbReference>